<proteinExistence type="predicted"/>
<organism evidence="1 2">
    <name type="scientific">Actinoallomurus spadix</name>
    <dbReference type="NCBI Taxonomy" id="79912"/>
    <lineage>
        <taxon>Bacteria</taxon>
        <taxon>Bacillati</taxon>
        <taxon>Actinomycetota</taxon>
        <taxon>Actinomycetes</taxon>
        <taxon>Streptosporangiales</taxon>
        <taxon>Thermomonosporaceae</taxon>
        <taxon>Actinoallomurus</taxon>
    </lineage>
</organism>
<reference evidence="1 2" key="1">
    <citation type="journal article" date="2019" name="Int. J. Syst. Evol. Microbiol.">
        <title>The Global Catalogue of Microorganisms (GCM) 10K type strain sequencing project: providing services to taxonomists for standard genome sequencing and annotation.</title>
        <authorList>
            <consortium name="The Broad Institute Genomics Platform"/>
            <consortium name="The Broad Institute Genome Sequencing Center for Infectious Disease"/>
            <person name="Wu L."/>
            <person name="Ma J."/>
        </authorList>
    </citation>
    <scope>NUCLEOTIDE SEQUENCE [LARGE SCALE GENOMIC DNA]</scope>
    <source>
        <strain evidence="1 2">JCM 3146</strain>
    </source>
</reference>
<dbReference type="Proteomes" id="UP001501822">
    <property type="component" value="Unassembled WGS sequence"/>
</dbReference>
<dbReference type="InterPro" id="IPR036890">
    <property type="entry name" value="HATPase_C_sf"/>
</dbReference>
<gene>
    <name evidence="1" type="ORF">GCM10010151_30490</name>
</gene>
<comment type="caution">
    <text evidence="1">The sequence shown here is derived from an EMBL/GenBank/DDBJ whole genome shotgun (WGS) entry which is preliminary data.</text>
</comment>
<name>A0ABN0WIC9_9ACTN</name>
<dbReference type="EMBL" id="BAAABM010000019">
    <property type="protein sequence ID" value="GAA0338747.1"/>
    <property type="molecule type" value="Genomic_DNA"/>
</dbReference>
<evidence type="ECO:0000313" key="1">
    <source>
        <dbReference type="EMBL" id="GAA0338747.1"/>
    </source>
</evidence>
<dbReference type="Gene3D" id="3.30.565.10">
    <property type="entry name" value="Histidine kinase-like ATPase, C-terminal domain"/>
    <property type="match status" value="1"/>
</dbReference>
<evidence type="ECO:0000313" key="2">
    <source>
        <dbReference type="Proteomes" id="UP001501822"/>
    </source>
</evidence>
<accession>A0ABN0WIC9</accession>
<sequence length="104" mass="10964">MKATPGQIIRFVCRWEDGGIYLAVWDRSPGRPAPFPAAGPASADPAGLADLDVDANGHRGLRVVDALALEWGYRPDPVGPGTGPSCRGKWVWARAVADPSSEGL</sequence>
<protein>
    <submittedName>
        <fullName evidence="1">Uncharacterized protein</fullName>
    </submittedName>
</protein>
<keyword evidence="2" id="KW-1185">Reference proteome</keyword>